<evidence type="ECO:0000256" key="5">
    <source>
        <dbReference type="PROSITE-ProRule" id="PRU10141"/>
    </source>
</evidence>
<dbReference type="Gene3D" id="1.10.510.10">
    <property type="entry name" value="Transferase(Phosphotransferase) domain 1"/>
    <property type="match status" value="1"/>
</dbReference>
<keyword evidence="3 8" id="KW-0418">Kinase</keyword>
<name>A0ABV3D481_STREX</name>
<dbReference type="InterPro" id="IPR011009">
    <property type="entry name" value="Kinase-like_dom_sf"/>
</dbReference>
<accession>A0ABV3D481</accession>
<evidence type="ECO:0000259" key="7">
    <source>
        <dbReference type="PROSITE" id="PS50011"/>
    </source>
</evidence>
<comment type="caution">
    <text evidence="8">The sequence shown here is derived from an EMBL/GenBank/DDBJ whole genome shotgun (WGS) entry which is preliminary data.</text>
</comment>
<dbReference type="GO" id="GO:0004674">
    <property type="term" value="F:protein serine/threonine kinase activity"/>
    <property type="evidence" value="ECO:0007669"/>
    <property type="project" value="UniProtKB-EC"/>
</dbReference>
<dbReference type="InterPro" id="IPR017441">
    <property type="entry name" value="Protein_kinase_ATP_BS"/>
</dbReference>
<evidence type="ECO:0000256" key="6">
    <source>
        <dbReference type="SAM" id="MobiDB-lite"/>
    </source>
</evidence>
<evidence type="ECO:0000256" key="1">
    <source>
        <dbReference type="ARBA" id="ARBA00022679"/>
    </source>
</evidence>
<feature type="binding site" evidence="5">
    <location>
        <position position="43"/>
    </location>
    <ligand>
        <name>ATP</name>
        <dbReference type="ChEBI" id="CHEBI:30616"/>
    </ligand>
</feature>
<keyword evidence="9" id="KW-1185">Reference proteome</keyword>
<dbReference type="PANTHER" id="PTHR43289:SF34">
    <property type="entry name" value="SERINE_THREONINE-PROTEIN KINASE YBDM-RELATED"/>
    <property type="match status" value="1"/>
</dbReference>
<dbReference type="Gene3D" id="3.30.200.20">
    <property type="entry name" value="Phosphorylase Kinase, domain 1"/>
    <property type="match status" value="1"/>
</dbReference>
<evidence type="ECO:0000313" key="9">
    <source>
        <dbReference type="Proteomes" id="UP001551210"/>
    </source>
</evidence>
<proteinExistence type="predicted"/>
<gene>
    <name evidence="8" type="ORF">AB0A76_29510</name>
</gene>
<protein>
    <submittedName>
        <fullName evidence="8">Serine/threonine-protein kinase</fullName>
        <ecNumber evidence="8">2.7.11.1</ecNumber>
    </submittedName>
</protein>
<keyword evidence="2 5" id="KW-0547">Nucleotide-binding</keyword>
<evidence type="ECO:0000256" key="2">
    <source>
        <dbReference type="ARBA" id="ARBA00022741"/>
    </source>
</evidence>
<evidence type="ECO:0000256" key="3">
    <source>
        <dbReference type="ARBA" id="ARBA00022777"/>
    </source>
</evidence>
<dbReference type="PROSITE" id="PS00107">
    <property type="entry name" value="PROTEIN_KINASE_ATP"/>
    <property type="match status" value="1"/>
</dbReference>
<dbReference type="PANTHER" id="PTHR43289">
    <property type="entry name" value="MITOGEN-ACTIVATED PROTEIN KINASE KINASE KINASE 20-RELATED"/>
    <property type="match status" value="1"/>
</dbReference>
<sequence>MQPARPGDPKQVGPYRIVGRLGSGGMGTVHAGLDRTGLRVAVKIVHPAQAEDSEFRARFRREIQLSARVQGPCLIPLLAADPDADTPWLATAYTPGFTLDQHLTVYGPLSGGALHAFASGTAQALAGIHAAGIVHRDVKPQNVILTPAGPRMLDFGIAHAADGTSVTRTGVMTGTPGWISPEHYRTGTAGPEGDMFAWGALVAYAATGRLPFGTGAPDAVAYRVMSEEPDLHGLPDELHELVERAVAKEPSDRPVASDAVAECVALLSAQTTQVVSPGSNPTLISDLVAGQWHVPVPDDPPWPRPVRPVRGRVVTAAVACAAVAVLGGLAAYAAVAGPGDANLSREAPASSSRPSDEISKRSAPPTTATTDLATPMTPGPPVDPRTIRVPTDPLVGVPHPAYSRAGDETQPHPDEWRTSTTADGPEEREAEQAIRHHMTSMLATKDMDFMKPTITFNPRAQTVIVTGGPVPQLPDDYQEVFRQAGQMAACTALAHRLKNKPTTWPYGRFSIHWKTSDAEAPAIGYGEATGGCFGEIAGQWHGAEAGMATAEFPSSDKAEIRVADAAVKAITATWNANTTETNADPIGTGDGISLGFDPVEKAAYVWTDDPNGRFTSRASQSNLAGTVEEAVCRELMEEFNNNRSWNYTRWAVAVYDTYTNGRQFIGSGTCTS</sequence>
<feature type="compositionally biased region" description="Low complexity" evidence="6">
    <location>
        <begin position="363"/>
        <end position="376"/>
    </location>
</feature>
<evidence type="ECO:0000313" key="8">
    <source>
        <dbReference type="EMBL" id="MEU7297287.1"/>
    </source>
</evidence>
<feature type="compositionally biased region" description="Basic and acidic residues" evidence="6">
    <location>
        <begin position="405"/>
        <end position="417"/>
    </location>
</feature>
<dbReference type="SMART" id="SM00220">
    <property type="entry name" value="S_TKc"/>
    <property type="match status" value="1"/>
</dbReference>
<dbReference type="InterPro" id="IPR000719">
    <property type="entry name" value="Prot_kinase_dom"/>
</dbReference>
<reference evidence="8 9" key="1">
    <citation type="submission" date="2024-06" db="EMBL/GenBank/DDBJ databases">
        <title>The Natural Products Discovery Center: Release of the First 8490 Sequenced Strains for Exploring Actinobacteria Biosynthetic Diversity.</title>
        <authorList>
            <person name="Kalkreuter E."/>
            <person name="Kautsar S.A."/>
            <person name="Yang D."/>
            <person name="Bader C.D."/>
            <person name="Teijaro C.N."/>
            <person name="Fluegel L."/>
            <person name="Davis C.M."/>
            <person name="Simpson J.R."/>
            <person name="Lauterbach L."/>
            <person name="Steele A.D."/>
            <person name="Gui C."/>
            <person name="Meng S."/>
            <person name="Li G."/>
            <person name="Viehrig K."/>
            <person name="Ye F."/>
            <person name="Su P."/>
            <person name="Kiefer A.F."/>
            <person name="Nichols A."/>
            <person name="Cepeda A.J."/>
            <person name="Yan W."/>
            <person name="Fan B."/>
            <person name="Jiang Y."/>
            <person name="Adhikari A."/>
            <person name="Zheng C.-J."/>
            <person name="Schuster L."/>
            <person name="Cowan T.M."/>
            <person name="Smanski M.J."/>
            <person name="Chevrette M.G."/>
            <person name="De Carvalho L.P.S."/>
            <person name="Shen B."/>
        </authorList>
    </citation>
    <scope>NUCLEOTIDE SEQUENCE [LARGE SCALE GENOMIC DNA]</scope>
    <source>
        <strain evidence="8 9">NPDC045705</strain>
    </source>
</reference>
<dbReference type="RefSeq" id="WP_359214582.1">
    <property type="nucleotide sequence ID" value="NZ_JBEZAM010000062.1"/>
</dbReference>
<dbReference type="SUPFAM" id="SSF56112">
    <property type="entry name" value="Protein kinase-like (PK-like)"/>
    <property type="match status" value="1"/>
</dbReference>
<dbReference type="PROSITE" id="PS00108">
    <property type="entry name" value="PROTEIN_KINASE_ST"/>
    <property type="match status" value="1"/>
</dbReference>
<dbReference type="CDD" id="cd14014">
    <property type="entry name" value="STKc_PknB_like"/>
    <property type="match status" value="1"/>
</dbReference>
<dbReference type="Proteomes" id="UP001551210">
    <property type="component" value="Unassembled WGS sequence"/>
</dbReference>
<evidence type="ECO:0000256" key="4">
    <source>
        <dbReference type="ARBA" id="ARBA00022840"/>
    </source>
</evidence>
<keyword evidence="1 8" id="KW-0808">Transferase</keyword>
<dbReference type="InterPro" id="IPR008271">
    <property type="entry name" value="Ser/Thr_kinase_AS"/>
</dbReference>
<feature type="compositionally biased region" description="Low complexity" evidence="6">
    <location>
        <begin position="341"/>
        <end position="353"/>
    </location>
</feature>
<feature type="domain" description="Protein kinase" evidence="7">
    <location>
        <begin position="15"/>
        <end position="267"/>
    </location>
</feature>
<dbReference type="EC" id="2.7.11.1" evidence="8"/>
<dbReference type="PROSITE" id="PS50011">
    <property type="entry name" value="PROTEIN_KINASE_DOM"/>
    <property type="match status" value="1"/>
</dbReference>
<keyword evidence="4 5" id="KW-0067">ATP-binding</keyword>
<organism evidence="8 9">
    <name type="scientific">Streptomyces exfoliatus</name>
    <name type="common">Streptomyces hydrogenans</name>
    <dbReference type="NCBI Taxonomy" id="1905"/>
    <lineage>
        <taxon>Bacteria</taxon>
        <taxon>Bacillati</taxon>
        <taxon>Actinomycetota</taxon>
        <taxon>Actinomycetes</taxon>
        <taxon>Kitasatosporales</taxon>
        <taxon>Streptomycetaceae</taxon>
        <taxon>Streptomyces</taxon>
    </lineage>
</organism>
<feature type="region of interest" description="Disordered" evidence="6">
    <location>
        <begin position="341"/>
        <end position="426"/>
    </location>
</feature>
<dbReference type="EMBL" id="JBEZAM010000062">
    <property type="protein sequence ID" value="MEU7297287.1"/>
    <property type="molecule type" value="Genomic_DNA"/>
</dbReference>
<dbReference type="Pfam" id="PF00069">
    <property type="entry name" value="Pkinase"/>
    <property type="match status" value="1"/>
</dbReference>